<proteinExistence type="predicted"/>
<organism evidence="1 2">
    <name type="scientific">Araneus ventricosus</name>
    <name type="common">Orbweaver spider</name>
    <name type="synonym">Epeira ventricosa</name>
    <dbReference type="NCBI Taxonomy" id="182803"/>
    <lineage>
        <taxon>Eukaryota</taxon>
        <taxon>Metazoa</taxon>
        <taxon>Ecdysozoa</taxon>
        <taxon>Arthropoda</taxon>
        <taxon>Chelicerata</taxon>
        <taxon>Arachnida</taxon>
        <taxon>Araneae</taxon>
        <taxon>Araneomorphae</taxon>
        <taxon>Entelegynae</taxon>
        <taxon>Araneoidea</taxon>
        <taxon>Araneidae</taxon>
        <taxon>Araneus</taxon>
    </lineage>
</organism>
<evidence type="ECO:0000313" key="1">
    <source>
        <dbReference type="EMBL" id="GBM25000.1"/>
    </source>
</evidence>
<keyword evidence="2" id="KW-1185">Reference proteome</keyword>
<comment type="caution">
    <text evidence="1">The sequence shown here is derived from an EMBL/GenBank/DDBJ whole genome shotgun (WGS) entry which is preliminary data.</text>
</comment>
<gene>
    <name evidence="1" type="ORF">AVEN_50343_1</name>
</gene>
<sequence>MSYSASLYKTAVSIESGDFGIAGSQWCSEGEWHPDHNVTPPLLINGFACVDGGFSSPTYLTGKTSGGALLLHRLCLDIAATYTGLVNIMAQMALGMEKGVSPKVSSESSEHGSTLILQSAYYSQRNIPKCHLA</sequence>
<accession>A0A4Y2E7A1</accession>
<name>A0A4Y2E7A1_ARAVE</name>
<protein>
    <submittedName>
        <fullName evidence="1">Uncharacterized protein</fullName>
    </submittedName>
</protein>
<reference evidence="1 2" key="1">
    <citation type="journal article" date="2019" name="Sci. Rep.">
        <title>Orb-weaving spider Araneus ventricosus genome elucidates the spidroin gene catalogue.</title>
        <authorList>
            <person name="Kono N."/>
            <person name="Nakamura H."/>
            <person name="Ohtoshi R."/>
            <person name="Moran D.A.P."/>
            <person name="Shinohara A."/>
            <person name="Yoshida Y."/>
            <person name="Fujiwara M."/>
            <person name="Mori M."/>
            <person name="Tomita M."/>
            <person name="Arakawa K."/>
        </authorList>
    </citation>
    <scope>NUCLEOTIDE SEQUENCE [LARGE SCALE GENOMIC DNA]</scope>
</reference>
<dbReference type="EMBL" id="BGPR01000530">
    <property type="protein sequence ID" value="GBM25000.1"/>
    <property type="molecule type" value="Genomic_DNA"/>
</dbReference>
<dbReference type="Proteomes" id="UP000499080">
    <property type="component" value="Unassembled WGS sequence"/>
</dbReference>
<dbReference type="AlphaFoldDB" id="A0A4Y2E7A1"/>
<evidence type="ECO:0000313" key="2">
    <source>
        <dbReference type="Proteomes" id="UP000499080"/>
    </source>
</evidence>